<sequence>MFNNNGNFNNGNDGQRKNDSAGAIWCSQSKNGNQYLSISIDGVGNFIAFKNQYKRADNQPDFRIFRKDQLNNQNNNQSQPPMRKQTFNNNNYQNNYNQQQQNNNQQMWQQQNQYNQNQMQGNQQQNNNFDTASDDEFKDLNLF</sequence>
<feature type="compositionally biased region" description="Low complexity" evidence="1">
    <location>
        <begin position="70"/>
        <end position="79"/>
    </location>
</feature>
<reference evidence="2 3" key="1">
    <citation type="submission" date="2016-03" db="EMBL/GenBank/DDBJ databases">
        <title>Comparative genomics of human isolates of Fusobacterium necrophorum.</title>
        <authorList>
            <person name="Jensen A."/>
            <person name="Bank S."/>
            <person name="Andersen P.S."/>
            <person name="Kristensen L.H."/>
            <person name="Prag J."/>
        </authorList>
    </citation>
    <scope>NUCLEOTIDE SEQUENCE [LARGE SCALE GENOMIC DNA]</scope>
    <source>
        <strain evidence="2 3">LS_1264</strain>
    </source>
</reference>
<feature type="compositionally biased region" description="Low complexity" evidence="1">
    <location>
        <begin position="88"/>
        <end position="128"/>
    </location>
</feature>
<comment type="caution">
    <text evidence="2">The sequence shown here is derived from an EMBL/GenBank/DDBJ whole genome shotgun (WGS) entry which is preliminary data.</text>
</comment>
<name>A0A162J649_9FUSO</name>
<evidence type="ECO:0000313" key="2">
    <source>
        <dbReference type="EMBL" id="KYL05205.1"/>
    </source>
</evidence>
<dbReference type="Proteomes" id="UP000075816">
    <property type="component" value="Unassembled WGS sequence"/>
</dbReference>
<organism evidence="2 3">
    <name type="scientific">Fusobacterium necrophorum subsp. funduliforme</name>
    <dbReference type="NCBI Taxonomy" id="143387"/>
    <lineage>
        <taxon>Bacteria</taxon>
        <taxon>Fusobacteriati</taxon>
        <taxon>Fusobacteriota</taxon>
        <taxon>Fusobacteriia</taxon>
        <taxon>Fusobacteriales</taxon>
        <taxon>Fusobacteriaceae</taxon>
        <taxon>Fusobacterium</taxon>
    </lineage>
</organism>
<dbReference type="AlphaFoldDB" id="A0A162J649"/>
<evidence type="ECO:0000256" key="1">
    <source>
        <dbReference type="SAM" id="MobiDB-lite"/>
    </source>
</evidence>
<proteinExistence type="predicted"/>
<dbReference type="EMBL" id="LVEA01000001">
    <property type="protein sequence ID" value="KYL05205.1"/>
    <property type="molecule type" value="Genomic_DNA"/>
</dbReference>
<dbReference type="RefSeq" id="WP_005954343.1">
    <property type="nucleotide sequence ID" value="NZ_CAXOUF010000029.1"/>
</dbReference>
<accession>A0A162J649</accession>
<feature type="region of interest" description="Disordered" evidence="1">
    <location>
        <begin position="68"/>
        <end position="143"/>
    </location>
</feature>
<gene>
    <name evidence="2" type="ORF">A2J07_00285</name>
</gene>
<protein>
    <submittedName>
        <fullName evidence="2">Uncharacterized protein</fullName>
    </submittedName>
</protein>
<evidence type="ECO:0000313" key="3">
    <source>
        <dbReference type="Proteomes" id="UP000075816"/>
    </source>
</evidence>